<protein>
    <submittedName>
        <fullName evidence="2">Uncharacterized protein</fullName>
    </submittedName>
</protein>
<keyword evidence="1" id="KW-1185">Reference proteome</keyword>
<dbReference type="WBParaSite" id="PEQ_0000563301-mRNA-1">
    <property type="protein sequence ID" value="PEQ_0000563301-mRNA-1"/>
    <property type="gene ID" value="PEQ_0000563301"/>
</dbReference>
<proteinExistence type="predicted"/>
<reference evidence="2" key="1">
    <citation type="submission" date="2022-11" db="UniProtKB">
        <authorList>
            <consortium name="WormBaseParasite"/>
        </authorList>
    </citation>
    <scope>IDENTIFICATION</scope>
</reference>
<sequence>MFYGTSLKAVTAEPRNPQTDPPCRYIVLQVSVPSRKKKFVL</sequence>
<name>A0A914RGL3_PAREQ</name>
<dbReference type="Proteomes" id="UP000887564">
    <property type="component" value="Unplaced"/>
</dbReference>
<accession>A0A914RGL3</accession>
<evidence type="ECO:0000313" key="1">
    <source>
        <dbReference type="Proteomes" id="UP000887564"/>
    </source>
</evidence>
<organism evidence="1 2">
    <name type="scientific">Parascaris equorum</name>
    <name type="common">Equine roundworm</name>
    <dbReference type="NCBI Taxonomy" id="6256"/>
    <lineage>
        <taxon>Eukaryota</taxon>
        <taxon>Metazoa</taxon>
        <taxon>Ecdysozoa</taxon>
        <taxon>Nematoda</taxon>
        <taxon>Chromadorea</taxon>
        <taxon>Rhabditida</taxon>
        <taxon>Spirurina</taxon>
        <taxon>Ascaridomorpha</taxon>
        <taxon>Ascaridoidea</taxon>
        <taxon>Ascarididae</taxon>
        <taxon>Parascaris</taxon>
    </lineage>
</organism>
<evidence type="ECO:0000313" key="2">
    <source>
        <dbReference type="WBParaSite" id="PEQ_0000563301-mRNA-1"/>
    </source>
</evidence>
<dbReference type="AlphaFoldDB" id="A0A914RGL3"/>